<name>A0ABT9IFS8_9ACTN</name>
<keyword evidence="3" id="KW-1185">Reference proteome</keyword>
<dbReference type="RefSeq" id="WP_306000996.1">
    <property type="nucleotide sequence ID" value="NZ_JASNFN010000024.1"/>
</dbReference>
<feature type="region of interest" description="Disordered" evidence="1">
    <location>
        <begin position="1"/>
        <end position="29"/>
    </location>
</feature>
<evidence type="ECO:0000313" key="3">
    <source>
        <dbReference type="Proteomes" id="UP001233673"/>
    </source>
</evidence>
<accession>A0ABT9IFS8</accession>
<sequence length="246" mass="26121">MTAAVLPRPELPTPVPSSPAPPAPGGAATAYQRVLHRAVHRELRLLAELASWATTDDAGRTTELTEHADLVARVLLAHHAVERERLWPALLRSLPAAEVDGARRHLLAWTDRTAPLDSRLRDLSTATRQWAVAGTGPARDAFVRACGLVADAVAEPTAADEADLLPLLAAHLPAGEWAAAIRASGSTLSGREQMLVLGLVLEDASAIDRARVLAALPPAVRTAWRAVGRRNHRAAVVRLRGAPPAL</sequence>
<proteinExistence type="predicted"/>
<reference evidence="3" key="1">
    <citation type="submission" date="2023-05" db="EMBL/GenBank/DDBJ databases">
        <title>Draft genome of Pseudofrankia sp. BMG5.37.</title>
        <authorList>
            <person name="Gtari M."/>
            <person name="Ghodhbane F."/>
            <person name="Sbissi I."/>
        </authorList>
    </citation>
    <scope>NUCLEOTIDE SEQUENCE [LARGE SCALE GENOMIC DNA]</scope>
    <source>
        <strain evidence="3">BMG 814</strain>
    </source>
</reference>
<evidence type="ECO:0000256" key="1">
    <source>
        <dbReference type="SAM" id="MobiDB-lite"/>
    </source>
</evidence>
<protein>
    <submittedName>
        <fullName evidence="2">Hemerythrin domain-containing protein</fullName>
    </submittedName>
</protein>
<feature type="compositionally biased region" description="Pro residues" evidence="1">
    <location>
        <begin position="9"/>
        <end position="24"/>
    </location>
</feature>
<evidence type="ECO:0000313" key="2">
    <source>
        <dbReference type="EMBL" id="MDP5184432.1"/>
    </source>
</evidence>
<comment type="caution">
    <text evidence="2">The sequence shown here is derived from an EMBL/GenBank/DDBJ whole genome shotgun (WGS) entry which is preliminary data.</text>
</comment>
<organism evidence="2 3">
    <name type="scientific">Blastococcus carthaginiensis</name>
    <dbReference type="NCBI Taxonomy" id="3050034"/>
    <lineage>
        <taxon>Bacteria</taxon>
        <taxon>Bacillati</taxon>
        <taxon>Actinomycetota</taxon>
        <taxon>Actinomycetes</taxon>
        <taxon>Geodermatophilales</taxon>
        <taxon>Geodermatophilaceae</taxon>
        <taxon>Blastococcus</taxon>
    </lineage>
</organism>
<dbReference type="Proteomes" id="UP001233673">
    <property type="component" value="Unassembled WGS sequence"/>
</dbReference>
<dbReference type="EMBL" id="JASNFN010000024">
    <property type="protein sequence ID" value="MDP5184432.1"/>
    <property type="molecule type" value="Genomic_DNA"/>
</dbReference>
<gene>
    <name evidence="2" type="ORF">QOZ88_17490</name>
</gene>
<dbReference type="Gene3D" id="1.20.120.520">
    <property type="entry name" value="nmb1532 protein domain like"/>
    <property type="match status" value="1"/>
</dbReference>